<dbReference type="PANTHER" id="PTHR45749">
    <property type="match status" value="1"/>
</dbReference>
<evidence type="ECO:0008006" key="3">
    <source>
        <dbReference type="Google" id="ProtNLM"/>
    </source>
</evidence>
<dbReference type="EMBL" id="JAHDVG010000486">
    <property type="protein sequence ID" value="KAH1168227.1"/>
    <property type="molecule type" value="Genomic_DNA"/>
</dbReference>
<proteinExistence type="predicted"/>
<dbReference type="Proteomes" id="UP000827986">
    <property type="component" value="Unassembled WGS sequence"/>
</dbReference>
<dbReference type="AlphaFoldDB" id="A0A9D3WW95"/>
<keyword evidence="2" id="KW-1185">Reference proteome</keyword>
<name>A0A9D3WW95_9SAUR</name>
<organism evidence="1 2">
    <name type="scientific">Mauremys mutica</name>
    <name type="common">yellowpond turtle</name>
    <dbReference type="NCBI Taxonomy" id="74926"/>
    <lineage>
        <taxon>Eukaryota</taxon>
        <taxon>Metazoa</taxon>
        <taxon>Chordata</taxon>
        <taxon>Craniata</taxon>
        <taxon>Vertebrata</taxon>
        <taxon>Euteleostomi</taxon>
        <taxon>Archelosauria</taxon>
        <taxon>Testudinata</taxon>
        <taxon>Testudines</taxon>
        <taxon>Cryptodira</taxon>
        <taxon>Durocryptodira</taxon>
        <taxon>Testudinoidea</taxon>
        <taxon>Geoemydidae</taxon>
        <taxon>Geoemydinae</taxon>
        <taxon>Mauremys</taxon>
    </lineage>
</organism>
<accession>A0A9D3WW95</accession>
<evidence type="ECO:0000313" key="1">
    <source>
        <dbReference type="EMBL" id="KAH1168227.1"/>
    </source>
</evidence>
<sequence>MLFNQRFTKPNIANQKVGFNDWKNLNRVMEHENSTNHREHFCKWKSLQKRLLSEECVDDALQKAIETDKQKWRQILKIILDALVFCAKNNLSLRGSCSRTENPNLGIFLNLLEFISHYDVQLKQHIVAHKGSVSYFLPAIQNECIGLLANQVRNEIISKIKKAKYYSILLDCTSDISH</sequence>
<dbReference type="PANTHER" id="PTHR45749:SF21">
    <property type="entry name" value="DUF4371 DOMAIN-CONTAINING PROTEIN"/>
    <property type="match status" value="1"/>
</dbReference>
<protein>
    <recommendedName>
        <fullName evidence="3">DUF4371 domain-containing protein</fullName>
    </recommendedName>
</protein>
<reference evidence="1" key="1">
    <citation type="submission" date="2021-09" db="EMBL/GenBank/DDBJ databases">
        <title>The genome of Mauremys mutica provides insights into the evolution of semi-aquatic lifestyle.</title>
        <authorList>
            <person name="Gong S."/>
            <person name="Gao Y."/>
        </authorList>
    </citation>
    <scope>NUCLEOTIDE SEQUENCE</scope>
    <source>
        <strain evidence="1">MM-2020</strain>
        <tissue evidence="1">Muscle</tissue>
    </source>
</reference>
<comment type="caution">
    <text evidence="1">The sequence shown here is derived from an EMBL/GenBank/DDBJ whole genome shotgun (WGS) entry which is preliminary data.</text>
</comment>
<evidence type="ECO:0000313" key="2">
    <source>
        <dbReference type="Proteomes" id="UP000827986"/>
    </source>
</evidence>
<gene>
    <name evidence="1" type="ORF">KIL84_003710</name>
</gene>